<gene>
    <name evidence="1" type="ORF">ACFODO_20640</name>
    <name evidence="2" type="ORF">C9E89_022110</name>
</gene>
<evidence type="ECO:0000313" key="3">
    <source>
        <dbReference type="Proteomes" id="UP000240957"/>
    </source>
</evidence>
<evidence type="ECO:0000313" key="4">
    <source>
        <dbReference type="Proteomes" id="UP001595455"/>
    </source>
</evidence>
<dbReference type="RefSeq" id="WP_107010241.1">
    <property type="nucleotide sequence ID" value="NZ_JBHRSF010000152.1"/>
</dbReference>
<keyword evidence="4" id="KW-1185">Reference proteome</keyword>
<evidence type="ECO:0000313" key="1">
    <source>
        <dbReference type="EMBL" id="MFC2997606.1"/>
    </source>
</evidence>
<organism evidence="2 3">
    <name type="scientific">Acinetobacter sichuanensis</name>
    <dbReference type="NCBI Taxonomy" id="2136183"/>
    <lineage>
        <taxon>Bacteria</taxon>
        <taxon>Pseudomonadati</taxon>
        <taxon>Pseudomonadota</taxon>
        <taxon>Gammaproteobacteria</taxon>
        <taxon>Moraxellales</taxon>
        <taxon>Moraxellaceae</taxon>
        <taxon>Acinetobacter</taxon>
    </lineage>
</organism>
<dbReference type="EMBL" id="PYIX02000114">
    <property type="protein sequence ID" value="RFC81396.1"/>
    <property type="molecule type" value="Genomic_DNA"/>
</dbReference>
<dbReference type="Proteomes" id="UP001595455">
    <property type="component" value="Unassembled WGS sequence"/>
</dbReference>
<comment type="caution">
    <text evidence="2">The sequence shown here is derived from an EMBL/GenBank/DDBJ whole genome shotgun (WGS) entry which is preliminary data.</text>
</comment>
<reference evidence="1" key="1">
    <citation type="journal article" date="2014" name="Int. J. Syst. Evol. Microbiol.">
        <title>Complete genome of a new Firmicutes species belonging to the dominant human colonic microbiota ('Ruminococcus bicirculans') reveals two chromosomes and a selective capacity to utilize plant glucans.</title>
        <authorList>
            <consortium name="NISC Comparative Sequencing Program"/>
            <person name="Wegmann U."/>
            <person name="Louis P."/>
            <person name="Goesmann A."/>
            <person name="Henrissat B."/>
            <person name="Duncan S.H."/>
            <person name="Flint H.J."/>
        </authorList>
    </citation>
    <scope>NUCLEOTIDE SEQUENCE</scope>
    <source>
        <strain evidence="1">KCTC 62575</strain>
    </source>
</reference>
<proteinExistence type="predicted"/>
<dbReference type="Proteomes" id="UP000240957">
    <property type="component" value="Unassembled WGS sequence"/>
</dbReference>
<reference evidence="1" key="4">
    <citation type="submission" date="2024-09" db="EMBL/GenBank/DDBJ databases">
        <authorList>
            <person name="Sun Q."/>
            <person name="Mori K."/>
        </authorList>
    </citation>
    <scope>NUCLEOTIDE SEQUENCE</scope>
    <source>
        <strain evidence="1">KCTC 62575</strain>
    </source>
</reference>
<evidence type="ECO:0000313" key="2">
    <source>
        <dbReference type="EMBL" id="RFC81396.1"/>
    </source>
</evidence>
<dbReference type="OrthoDB" id="6711955at2"/>
<sequence length="95" mass="11038">MKVYEVGTFEKYEAGFHAFYRTLSEEKAKRVHELAKEMLSKIGELEFGASDEESKKHYDLCRLIDIEFIERSGIDFCLSSSANDCEIEMHSFDLD</sequence>
<dbReference type="AlphaFoldDB" id="A0A371YIY5"/>
<dbReference type="EMBL" id="JBHRSF010000152">
    <property type="protein sequence ID" value="MFC2997606.1"/>
    <property type="molecule type" value="Genomic_DNA"/>
</dbReference>
<protein>
    <submittedName>
        <fullName evidence="2">Uncharacterized protein</fullName>
    </submittedName>
</protein>
<reference evidence="4" key="3">
    <citation type="journal article" date="2019" name="Int. J. Syst. Evol. Microbiol.">
        <title>The Global Catalogue of Microorganisms (GCM) 10K type strain sequencing project: providing services to taxonomists for standard genome sequencing and annotation.</title>
        <authorList>
            <consortium name="The Broad Institute Genomics Platform"/>
            <consortium name="The Broad Institute Genome Sequencing Center for Infectious Disease"/>
            <person name="Wu L."/>
            <person name="Ma J."/>
        </authorList>
    </citation>
    <scope>NUCLEOTIDE SEQUENCE [LARGE SCALE GENOMIC DNA]</scope>
    <source>
        <strain evidence="4">KCTC 62575</strain>
    </source>
</reference>
<accession>A0A371YIY5</accession>
<reference evidence="2 3" key="2">
    <citation type="submission" date="2018-08" db="EMBL/GenBank/DDBJ databases">
        <title>The draft genome of Acinetobacter sichuanensis strain WCHAc060041.</title>
        <authorList>
            <person name="Qin J."/>
            <person name="Feng Y."/>
            <person name="Zong Z."/>
        </authorList>
    </citation>
    <scope>NUCLEOTIDE SEQUENCE [LARGE SCALE GENOMIC DNA]</scope>
    <source>
        <strain evidence="2 3">WCHAc060041</strain>
    </source>
</reference>
<name>A0A371YIY5_9GAMM</name>